<feature type="domain" description="Glycosyltransferase 2-like" evidence="6">
    <location>
        <begin position="8"/>
        <end position="118"/>
    </location>
</feature>
<protein>
    <submittedName>
        <fullName evidence="7">Glycosyltransferase family 2 protein</fullName>
    </submittedName>
</protein>
<evidence type="ECO:0000256" key="4">
    <source>
        <dbReference type="ARBA" id="ARBA00022679"/>
    </source>
</evidence>
<evidence type="ECO:0000313" key="8">
    <source>
        <dbReference type="Proteomes" id="UP001320702"/>
    </source>
</evidence>
<dbReference type="InterPro" id="IPR029044">
    <property type="entry name" value="Nucleotide-diphossugar_trans"/>
</dbReference>
<dbReference type="Pfam" id="PF00535">
    <property type="entry name" value="Glycos_transf_2"/>
    <property type="match status" value="1"/>
</dbReference>
<organism evidence="7 8">
    <name type="scientific">Paracoccus maritimus</name>
    <dbReference type="NCBI Taxonomy" id="2933292"/>
    <lineage>
        <taxon>Bacteria</taxon>
        <taxon>Pseudomonadati</taxon>
        <taxon>Pseudomonadota</taxon>
        <taxon>Alphaproteobacteria</taxon>
        <taxon>Rhodobacterales</taxon>
        <taxon>Paracoccaceae</taxon>
        <taxon>Paracoccus</taxon>
    </lineage>
</organism>
<gene>
    <name evidence="7" type="ORF">MU516_03585</name>
</gene>
<evidence type="ECO:0000256" key="1">
    <source>
        <dbReference type="ARBA" id="ARBA00004236"/>
    </source>
</evidence>
<dbReference type="InterPro" id="IPR001173">
    <property type="entry name" value="Glyco_trans_2-like"/>
</dbReference>
<keyword evidence="2" id="KW-1003">Cell membrane</keyword>
<name>A0ABT2K5Y3_9RHOB</name>
<comment type="subcellular location">
    <subcellularLocation>
        <location evidence="1">Cell membrane</location>
    </subcellularLocation>
</comment>
<dbReference type="PANTHER" id="PTHR43646:SF2">
    <property type="entry name" value="GLYCOSYLTRANSFERASE 2-LIKE DOMAIN-CONTAINING PROTEIN"/>
    <property type="match status" value="1"/>
</dbReference>
<dbReference type="PANTHER" id="PTHR43646">
    <property type="entry name" value="GLYCOSYLTRANSFERASE"/>
    <property type="match status" value="1"/>
</dbReference>
<keyword evidence="8" id="KW-1185">Reference proteome</keyword>
<evidence type="ECO:0000256" key="3">
    <source>
        <dbReference type="ARBA" id="ARBA00022676"/>
    </source>
</evidence>
<dbReference type="SUPFAM" id="SSF53448">
    <property type="entry name" value="Nucleotide-diphospho-sugar transferases"/>
    <property type="match status" value="1"/>
</dbReference>
<dbReference type="Gene3D" id="3.90.550.10">
    <property type="entry name" value="Spore Coat Polysaccharide Biosynthesis Protein SpsA, Chain A"/>
    <property type="match status" value="1"/>
</dbReference>
<dbReference type="Proteomes" id="UP001320702">
    <property type="component" value="Unassembled WGS sequence"/>
</dbReference>
<sequence>MTHPPALSVILPASNEEAYLSACLAALLKGDPVPGGAEVIVVANGCRDRTADIARGFSETARAAGWTLIVIELEKGDKIGALNAGDQAAQADLRAYLDADVVVSPSLMGDLTRALCAASGAAYASGTAIIPRAASPVTRAYARLWQRLPFARSEAPGYGLFAVNRAGRARWGAFPRIISDDTFVRLQFAPDERIGLPATYSWPMVEGWSRLVRVRRRQDAGVREIAARWPDLLRNEGKAALGAGGAARLALRDPVGFAVYAAVSVAVRMERGPAAGWTRGR</sequence>
<dbReference type="CDD" id="cd00761">
    <property type="entry name" value="Glyco_tranf_GTA_type"/>
    <property type="match status" value="1"/>
</dbReference>
<evidence type="ECO:0000256" key="2">
    <source>
        <dbReference type="ARBA" id="ARBA00022475"/>
    </source>
</evidence>
<evidence type="ECO:0000256" key="5">
    <source>
        <dbReference type="ARBA" id="ARBA00023136"/>
    </source>
</evidence>
<keyword evidence="4" id="KW-0808">Transferase</keyword>
<reference evidence="7 8" key="1">
    <citation type="submission" date="2022-04" db="EMBL/GenBank/DDBJ databases">
        <title>Paracoccus sp. YLB-12 draft genome sequence.</title>
        <authorList>
            <person name="Yu L."/>
        </authorList>
    </citation>
    <scope>NUCLEOTIDE SEQUENCE [LARGE SCALE GENOMIC DNA]</scope>
    <source>
        <strain evidence="7 8">YLB-12</strain>
    </source>
</reference>
<dbReference type="EMBL" id="JANAVZ010000002">
    <property type="protein sequence ID" value="MCT4331950.1"/>
    <property type="molecule type" value="Genomic_DNA"/>
</dbReference>
<evidence type="ECO:0000259" key="6">
    <source>
        <dbReference type="Pfam" id="PF00535"/>
    </source>
</evidence>
<dbReference type="RefSeq" id="WP_260275829.1">
    <property type="nucleotide sequence ID" value="NZ_JANAVZ010000002.1"/>
</dbReference>
<proteinExistence type="predicted"/>
<evidence type="ECO:0000313" key="7">
    <source>
        <dbReference type="EMBL" id="MCT4331950.1"/>
    </source>
</evidence>
<comment type="caution">
    <text evidence="7">The sequence shown here is derived from an EMBL/GenBank/DDBJ whole genome shotgun (WGS) entry which is preliminary data.</text>
</comment>
<keyword evidence="3" id="KW-0328">Glycosyltransferase</keyword>
<keyword evidence="5" id="KW-0472">Membrane</keyword>
<accession>A0ABT2K5Y3</accession>